<evidence type="ECO:0000313" key="2">
    <source>
        <dbReference type="Proteomes" id="UP000178587"/>
    </source>
</evidence>
<reference evidence="1 2" key="1">
    <citation type="journal article" date="2016" name="Nat. Commun.">
        <title>Thousands of microbial genomes shed light on interconnected biogeochemical processes in an aquifer system.</title>
        <authorList>
            <person name="Anantharaman K."/>
            <person name="Brown C.T."/>
            <person name="Hug L.A."/>
            <person name="Sharon I."/>
            <person name="Castelle C.J."/>
            <person name="Probst A.J."/>
            <person name="Thomas B.C."/>
            <person name="Singh A."/>
            <person name="Wilkins M.J."/>
            <person name="Karaoz U."/>
            <person name="Brodie E.L."/>
            <person name="Williams K.H."/>
            <person name="Hubbard S.S."/>
            <person name="Banfield J.F."/>
        </authorList>
    </citation>
    <scope>NUCLEOTIDE SEQUENCE [LARGE SCALE GENOMIC DNA]</scope>
</reference>
<organism evidence="1 2">
    <name type="scientific">Candidatus Kaiserbacteria bacterium RIFCSPLOWO2_01_FULL_50_24</name>
    <dbReference type="NCBI Taxonomy" id="1798507"/>
    <lineage>
        <taxon>Bacteria</taxon>
        <taxon>Candidatus Kaiseribacteriota</taxon>
    </lineage>
</organism>
<sequence>MAHKKKRSLQAIEDFYYQQGLRGGALRKATQNDKEYLAILQARRRKLTRSAVVKPADKKKYILSTDTDLEILNIIYELEKKKLSEQDKILMNLVRSQLEHDWRVPLLALLSQLLKKYKK</sequence>
<dbReference type="STRING" id="1798507.A3A34_00555"/>
<evidence type="ECO:0000313" key="1">
    <source>
        <dbReference type="EMBL" id="OGG76077.1"/>
    </source>
</evidence>
<dbReference type="AlphaFoldDB" id="A0A1F6ER19"/>
<accession>A0A1F6ER19</accession>
<dbReference type="Proteomes" id="UP000178587">
    <property type="component" value="Unassembled WGS sequence"/>
</dbReference>
<name>A0A1F6ER19_9BACT</name>
<gene>
    <name evidence="1" type="ORF">A3A34_00555</name>
</gene>
<dbReference type="EMBL" id="MFLU01000004">
    <property type="protein sequence ID" value="OGG76077.1"/>
    <property type="molecule type" value="Genomic_DNA"/>
</dbReference>
<protein>
    <submittedName>
        <fullName evidence="1">Uncharacterized protein</fullName>
    </submittedName>
</protein>
<proteinExistence type="predicted"/>
<comment type="caution">
    <text evidence="1">The sequence shown here is derived from an EMBL/GenBank/DDBJ whole genome shotgun (WGS) entry which is preliminary data.</text>
</comment>